<dbReference type="eggNOG" id="ENOG502SSG0">
    <property type="taxonomic scope" value="Eukaryota"/>
</dbReference>
<dbReference type="GO" id="GO:0005795">
    <property type="term" value="C:Golgi stack"/>
    <property type="evidence" value="ECO:0007669"/>
    <property type="project" value="InterPro"/>
</dbReference>
<dbReference type="GO" id="GO:0008455">
    <property type="term" value="F:alpha-1,6-mannosylglycoprotein 2-beta-N-acetylglucosaminyltransferase activity"/>
    <property type="evidence" value="ECO:0000318"/>
    <property type="project" value="GO_Central"/>
</dbReference>
<dbReference type="STRING" id="10228.B3S7S3"/>
<dbReference type="UniPathway" id="UPA00378"/>
<evidence type="ECO:0000313" key="2">
    <source>
        <dbReference type="EMBL" id="EDV21246.1"/>
    </source>
</evidence>
<proteinExistence type="predicted"/>
<dbReference type="GeneID" id="6757522"/>
<accession>B3S7S3</accession>
<dbReference type="GO" id="GO:0046872">
    <property type="term" value="F:metal ion binding"/>
    <property type="evidence" value="ECO:0007669"/>
    <property type="project" value="UniProtKB-KW"/>
</dbReference>
<gene>
    <name evidence="2" type="ORF">TRIADDRAFT_60274</name>
</gene>
<dbReference type="HOGENOM" id="CLU_654407_0_0_1"/>
<dbReference type="AlphaFoldDB" id="B3S7S3"/>
<dbReference type="KEGG" id="tad:TRIADDRAFT_60274"/>
<protein>
    <submittedName>
        <fullName evidence="2">Uncharacterized protein</fullName>
    </submittedName>
</protein>
<organism evidence="2 3">
    <name type="scientific">Trichoplax adhaerens</name>
    <name type="common">Trichoplax reptans</name>
    <dbReference type="NCBI Taxonomy" id="10228"/>
    <lineage>
        <taxon>Eukaryota</taxon>
        <taxon>Metazoa</taxon>
        <taxon>Placozoa</taxon>
        <taxon>Uniplacotomia</taxon>
        <taxon>Trichoplacea</taxon>
        <taxon>Trichoplacidae</taxon>
        <taxon>Trichoplax</taxon>
    </lineage>
</organism>
<dbReference type="PANTHER" id="PTHR12871">
    <property type="entry name" value="BETA-1,2-N-ACETYLGLUCOSAMINYLTRANSFERASE II"/>
    <property type="match status" value="1"/>
</dbReference>
<keyword evidence="3" id="KW-1185">Reference proteome</keyword>
<reference evidence="2 3" key="1">
    <citation type="journal article" date="2008" name="Nature">
        <title>The Trichoplax genome and the nature of placozoans.</title>
        <authorList>
            <person name="Srivastava M."/>
            <person name="Begovic E."/>
            <person name="Chapman J."/>
            <person name="Putnam N.H."/>
            <person name="Hellsten U."/>
            <person name="Kawashima T."/>
            <person name="Kuo A."/>
            <person name="Mitros T."/>
            <person name="Salamov A."/>
            <person name="Carpenter M.L."/>
            <person name="Signorovitch A.Y."/>
            <person name="Moreno M.A."/>
            <person name="Kamm K."/>
            <person name="Grimwood J."/>
            <person name="Schmutz J."/>
            <person name="Shapiro H."/>
            <person name="Grigoriev I.V."/>
            <person name="Buss L.W."/>
            <person name="Schierwater B."/>
            <person name="Dellaporta S.L."/>
            <person name="Rokhsar D.S."/>
        </authorList>
    </citation>
    <scope>NUCLEOTIDE SEQUENCE [LARGE SCALE GENOMIC DNA]</scope>
    <source>
        <strain evidence="2 3">Grell-BS-1999</strain>
    </source>
</reference>
<dbReference type="OrthoDB" id="5978443at2759"/>
<dbReference type="PhylomeDB" id="B3S7S3"/>
<dbReference type="OMA" id="PTISRIW"/>
<dbReference type="CTD" id="6757522"/>
<evidence type="ECO:0000313" key="3">
    <source>
        <dbReference type="Proteomes" id="UP000009022"/>
    </source>
</evidence>
<feature type="binding site" evidence="1">
    <location>
        <position position="312"/>
    </location>
    <ligand>
        <name>Mn(2+)</name>
        <dbReference type="ChEBI" id="CHEBI:29035"/>
    </ligand>
</feature>
<dbReference type="InterPro" id="IPR029044">
    <property type="entry name" value="Nucleotide-diphossugar_trans"/>
</dbReference>
<dbReference type="Proteomes" id="UP000009022">
    <property type="component" value="Unassembled WGS sequence"/>
</dbReference>
<dbReference type="RefSeq" id="XP_002116213.1">
    <property type="nucleotide sequence ID" value="XM_002116177.1"/>
</dbReference>
<dbReference type="Gene3D" id="3.90.550.10">
    <property type="entry name" value="Spore Coat Polysaccharide Biosynthesis Protein SpsA, Chain A"/>
    <property type="match status" value="1"/>
</dbReference>
<keyword evidence="1" id="KW-0479">Metal-binding</keyword>
<dbReference type="GO" id="GO:0006487">
    <property type="term" value="P:protein N-linked glycosylation"/>
    <property type="evidence" value="ECO:0000318"/>
    <property type="project" value="GO_Central"/>
</dbReference>
<feature type="binding site" evidence="1">
    <location>
        <position position="203"/>
    </location>
    <ligand>
        <name>Mn(2+)</name>
        <dbReference type="ChEBI" id="CHEBI:29035"/>
    </ligand>
</feature>
<dbReference type="InterPro" id="IPR007754">
    <property type="entry name" value="GlcNAc_II"/>
</dbReference>
<dbReference type="EMBL" id="DS985254">
    <property type="protein sequence ID" value="EDV21246.1"/>
    <property type="molecule type" value="Genomic_DNA"/>
</dbReference>
<name>B3S7S3_TRIAD</name>
<dbReference type="InParanoid" id="B3S7S3"/>
<evidence type="ECO:0000256" key="1">
    <source>
        <dbReference type="PIRSR" id="PIRSR607754-2"/>
    </source>
</evidence>
<dbReference type="GO" id="GO:0000139">
    <property type="term" value="C:Golgi membrane"/>
    <property type="evidence" value="ECO:0000318"/>
    <property type="project" value="GO_Central"/>
</dbReference>
<keyword evidence="1" id="KW-0464">Manganese</keyword>
<dbReference type="GO" id="GO:0009312">
    <property type="term" value="P:oligosaccharide biosynthetic process"/>
    <property type="evidence" value="ECO:0007669"/>
    <property type="project" value="InterPro"/>
</dbReference>
<comment type="cofactor">
    <cofactor evidence="1">
        <name>Mn(2+)</name>
        <dbReference type="ChEBI" id="CHEBI:29035"/>
    </cofactor>
</comment>
<sequence length="420" mass="48879">MAKTSVDTIVIVIVKQFILLLIHYSSHNKDDDKEDSLQRKHFPQFQSKKNKLFIPQYFGIRKNSSNSMTFANHAKIKPSASFQLDTQMIIPMVIFCSYRPEYTVKLIDSLKNLQFLNPQTPCLFVLHKSPKVTEESVKGMNDLLNKIDFCKVIKWRVIDLSKNRTSKAFKMHWYKVVAKVFEDRDIFHLGQVYRKDVIFLEDDIILSPDAIKVFSYGIQVKKSRQRVIAVGLGGWSGENLINAHPDTFDIRYSAFFPSMAYAFNASFWKTIKTSKFLKIPNNDWSESLGLIINRFINPRPLFLLPTLGRLWHVGKAGLGLRGDGSIRRDVQIAAHWLKSPRLINLETASVNTGIRDIFGFVCKESELRNIFTMRCLCPQSYQRFPPDRRFEIVCYQFGNYIRDPCLKKFPFLYRDESQWS</sequence>
<dbReference type="Pfam" id="PF05060">
    <property type="entry name" value="MGAT2"/>
    <property type="match status" value="1"/>
</dbReference>
<dbReference type="PANTHER" id="PTHR12871:SF4">
    <property type="entry name" value="ALPHA-1,6-MANNOSYL-GLYCOPROTEIN 2-BETA-N-ACETYLGLUCOSAMINYLTRANSFERASE"/>
    <property type="match status" value="1"/>
</dbReference>